<dbReference type="InterPro" id="IPR036956">
    <property type="entry name" value="Impact_N_sf"/>
</dbReference>
<evidence type="ECO:0000256" key="4">
    <source>
        <dbReference type="ARBA" id="ARBA00022491"/>
    </source>
</evidence>
<dbReference type="GO" id="GO:0006446">
    <property type="term" value="P:regulation of translational initiation"/>
    <property type="evidence" value="ECO:0007669"/>
    <property type="project" value="TreeGrafter"/>
</dbReference>
<keyword evidence="6" id="KW-0346">Stress response</keyword>
<dbReference type="SUPFAM" id="SSF54211">
    <property type="entry name" value="Ribosomal protein S5 domain 2-like"/>
    <property type="match status" value="1"/>
</dbReference>
<sequence>MSEPNPALDDEVLALTSIYPGSLTPFTSNLPSVSTYILTPPDIEPAPSIQLIFPHTYPEEPPVVGACHGMEKGLVEDLLLGGGAWRLGEVCVFELCEMIRELLQNDTGADDIAQPADPTPTTNEAPEGVQLEWAITEPITDRKSVFIGHATQVHTQQEAKTALADLLHDKKIARATHNMVAWRIVTESGSVIQDNDDDGETAAGSRMAHLLELTSVQNVIVVVSRWYGGIHLGADRFKHINAAAREALRIGGFLPEEKMRKEEKGKGGGKKGKR</sequence>
<dbReference type="SUPFAM" id="SSF54495">
    <property type="entry name" value="UBC-like"/>
    <property type="match status" value="1"/>
</dbReference>
<dbReference type="Gene3D" id="3.30.230.30">
    <property type="entry name" value="Impact, N-terminal domain"/>
    <property type="match status" value="1"/>
</dbReference>
<reference evidence="9 10" key="2">
    <citation type="journal article" date="2014" name="J. Gen. Appl. Microbiol.">
        <title>The early diverging ascomycetous budding yeast Saitoella complicata has three histone deacetylases belonging to the Clr6, Hos2, and Rpd3 lineages.</title>
        <authorList>
            <person name="Nishida H."/>
            <person name="Matsumoto T."/>
            <person name="Kondo S."/>
            <person name="Hamamoto M."/>
            <person name="Yoshikawa H."/>
        </authorList>
    </citation>
    <scope>NUCLEOTIDE SEQUENCE [LARGE SCALE GENOMIC DNA]</scope>
    <source>
        <strain evidence="9 10">NRRL Y-17804</strain>
    </source>
</reference>
<protein>
    <recommendedName>
        <fullName evidence="11">RWD domain-containing protein</fullName>
    </recommendedName>
</protein>
<dbReference type="InterPro" id="IPR020568">
    <property type="entry name" value="Ribosomal_Su5_D2-typ_SF"/>
</dbReference>
<dbReference type="EMBL" id="BACD03000002">
    <property type="protein sequence ID" value="GAO46029.1"/>
    <property type="molecule type" value="Genomic_DNA"/>
</dbReference>
<evidence type="ECO:0000256" key="6">
    <source>
        <dbReference type="ARBA" id="ARBA00023016"/>
    </source>
</evidence>
<evidence type="ECO:0008006" key="11">
    <source>
        <dbReference type="Google" id="ProtNLM"/>
    </source>
</evidence>
<dbReference type="GO" id="GO:0140469">
    <property type="term" value="P:GCN2-mediated signaling"/>
    <property type="evidence" value="ECO:0007669"/>
    <property type="project" value="TreeGrafter"/>
</dbReference>
<proteinExistence type="inferred from homology"/>
<evidence type="ECO:0000259" key="8">
    <source>
        <dbReference type="Pfam" id="PF05773"/>
    </source>
</evidence>
<dbReference type="InterPro" id="IPR001498">
    <property type="entry name" value="Impact_N"/>
</dbReference>
<dbReference type="InterPro" id="IPR016135">
    <property type="entry name" value="UBQ-conjugating_enzyme/RWD"/>
</dbReference>
<evidence type="ECO:0000256" key="2">
    <source>
        <dbReference type="ARBA" id="ARBA00007665"/>
    </source>
</evidence>
<comment type="subcellular location">
    <subcellularLocation>
        <location evidence="1">Cytoplasm</location>
    </subcellularLocation>
</comment>
<gene>
    <name evidence="9" type="ORF">G7K_0274-t1</name>
</gene>
<dbReference type="STRING" id="698492.A0A0E9N873"/>
<dbReference type="OrthoDB" id="69641at2759"/>
<dbReference type="Gene3D" id="3.10.110.10">
    <property type="entry name" value="Ubiquitin Conjugating Enzyme"/>
    <property type="match status" value="1"/>
</dbReference>
<evidence type="ECO:0000313" key="9">
    <source>
        <dbReference type="EMBL" id="GAO46029.1"/>
    </source>
</evidence>
<dbReference type="OMA" id="HHESAEV"/>
<keyword evidence="10" id="KW-1185">Reference proteome</keyword>
<keyword evidence="4" id="KW-0678">Repressor</keyword>
<organism evidence="9 10">
    <name type="scientific">Saitoella complicata (strain BCRC 22490 / CBS 7301 / JCM 7358 / NBRC 10748 / NRRL Y-17804)</name>
    <dbReference type="NCBI Taxonomy" id="698492"/>
    <lineage>
        <taxon>Eukaryota</taxon>
        <taxon>Fungi</taxon>
        <taxon>Dikarya</taxon>
        <taxon>Ascomycota</taxon>
        <taxon>Taphrinomycotina</taxon>
        <taxon>Taphrinomycotina incertae sedis</taxon>
        <taxon>Saitoella</taxon>
    </lineage>
</organism>
<dbReference type="InterPro" id="IPR023582">
    <property type="entry name" value="Impact"/>
</dbReference>
<reference evidence="9 10" key="3">
    <citation type="journal article" date="2015" name="Genome Announc.">
        <title>Draft Genome Sequence of the Archiascomycetous Yeast Saitoella complicata.</title>
        <authorList>
            <person name="Yamauchi K."/>
            <person name="Kondo S."/>
            <person name="Hamamoto M."/>
            <person name="Takahashi Y."/>
            <person name="Ogura Y."/>
            <person name="Hayashi T."/>
            <person name="Nishida H."/>
        </authorList>
    </citation>
    <scope>NUCLEOTIDE SEQUENCE [LARGE SCALE GENOMIC DNA]</scope>
    <source>
        <strain evidence="9 10">NRRL Y-17804</strain>
    </source>
</reference>
<reference evidence="9 10" key="1">
    <citation type="journal article" date="2011" name="J. Gen. Appl. Microbiol.">
        <title>Draft genome sequencing of the enigmatic yeast Saitoella complicata.</title>
        <authorList>
            <person name="Nishida H."/>
            <person name="Hamamoto M."/>
            <person name="Sugiyama J."/>
        </authorList>
    </citation>
    <scope>NUCLEOTIDE SEQUENCE [LARGE SCALE GENOMIC DNA]</scope>
    <source>
        <strain evidence="9 10">NRRL Y-17804</strain>
    </source>
</reference>
<evidence type="ECO:0000256" key="1">
    <source>
        <dbReference type="ARBA" id="ARBA00004496"/>
    </source>
</evidence>
<comment type="caution">
    <text evidence="9">The sequence shown here is derived from an EMBL/GenBank/DDBJ whole genome shotgun (WGS) entry which is preliminary data.</text>
</comment>
<dbReference type="InterPro" id="IPR006575">
    <property type="entry name" value="RWD_dom"/>
</dbReference>
<accession>A0A0E9N873</accession>
<keyword evidence="3" id="KW-0963">Cytoplasm</keyword>
<dbReference type="AlphaFoldDB" id="A0A0E9N873"/>
<dbReference type="PANTHER" id="PTHR16301:SF25">
    <property type="entry name" value="PROTEIN IMPACT"/>
    <property type="match status" value="1"/>
</dbReference>
<dbReference type="Pfam" id="PF01205">
    <property type="entry name" value="Impact_N"/>
    <property type="match status" value="1"/>
</dbReference>
<dbReference type="Pfam" id="PF05773">
    <property type="entry name" value="RWD"/>
    <property type="match status" value="1"/>
</dbReference>
<dbReference type="Proteomes" id="UP000033140">
    <property type="component" value="Unassembled WGS sequence"/>
</dbReference>
<evidence type="ECO:0000256" key="3">
    <source>
        <dbReference type="ARBA" id="ARBA00022490"/>
    </source>
</evidence>
<dbReference type="PANTHER" id="PTHR16301">
    <property type="entry name" value="IMPACT-RELATED"/>
    <property type="match status" value="1"/>
</dbReference>
<comment type="similarity">
    <text evidence="2">Belongs to the IMPACT family.</text>
</comment>
<feature type="domain" description="RWD" evidence="8">
    <location>
        <begin position="9"/>
        <end position="102"/>
    </location>
</feature>
<dbReference type="RefSeq" id="XP_019026727.1">
    <property type="nucleotide sequence ID" value="XM_019171508.1"/>
</dbReference>
<evidence type="ECO:0000256" key="5">
    <source>
        <dbReference type="ARBA" id="ARBA00022845"/>
    </source>
</evidence>
<name>A0A0E9N873_SAICN</name>
<dbReference type="GO" id="GO:0005737">
    <property type="term" value="C:cytoplasm"/>
    <property type="evidence" value="ECO:0007669"/>
    <property type="project" value="UniProtKB-SubCell"/>
</dbReference>
<feature type="domain" description="Impact N-terminal" evidence="7">
    <location>
        <begin position="142"/>
        <end position="248"/>
    </location>
</feature>
<evidence type="ECO:0000313" key="10">
    <source>
        <dbReference type="Proteomes" id="UP000033140"/>
    </source>
</evidence>
<dbReference type="CDD" id="cd23822">
    <property type="entry name" value="RWD_ScYIH1-like"/>
    <property type="match status" value="1"/>
</dbReference>
<evidence type="ECO:0000259" key="7">
    <source>
        <dbReference type="Pfam" id="PF01205"/>
    </source>
</evidence>
<keyword evidence="5" id="KW-0810">Translation regulation</keyword>